<proteinExistence type="predicted"/>
<evidence type="ECO:0000313" key="2">
    <source>
        <dbReference type="EMBL" id="AHH05746.1"/>
    </source>
</evidence>
<feature type="domain" description="Type ISP restriction-modification enzyme LLaBIII C-terminal specificity" evidence="1">
    <location>
        <begin position="8"/>
        <end position="156"/>
    </location>
</feature>
<reference evidence="2" key="1">
    <citation type="submission" date="2013-02" db="EMBL/GenBank/DDBJ databases">
        <title>Comparative genomics of Borrelia species.</title>
        <authorList>
            <person name="Schwan T.G."/>
            <person name="Raffel S.J."/>
            <person name="Porcella S.F."/>
        </authorList>
    </citation>
    <scope>NUCLEOTIDE SEQUENCE</scope>
    <source>
        <strain evidence="2">FR64b</strain>
        <plasmid evidence="2">unnamed</plasmid>
    </source>
</reference>
<name>W5SKX8_9SPIR</name>
<gene>
    <name evidence="2" type="ORF">BOM_1203</name>
</gene>
<geneLocation type="plasmid" evidence="2">
    <name>unnamed</name>
</geneLocation>
<dbReference type="InterPro" id="IPR041635">
    <property type="entry name" value="Type_ISP_LLaBIII_C"/>
</dbReference>
<keyword evidence="2" id="KW-0489">Methyltransferase</keyword>
<keyword evidence="2" id="KW-0808">Transferase</keyword>
<protein>
    <submittedName>
        <fullName evidence="2">Adenine-specific methyltransferase</fullName>
        <ecNumber evidence="2">2.1.1.72</ecNumber>
    </submittedName>
</protein>
<dbReference type="GO" id="GO:0032259">
    <property type="term" value="P:methylation"/>
    <property type="evidence" value="ECO:0007669"/>
    <property type="project" value="UniProtKB-KW"/>
</dbReference>
<organism evidence="2">
    <name type="scientific">Borrelia miyamotoi FR64b</name>
    <dbReference type="NCBI Taxonomy" id="1292392"/>
    <lineage>
        <taxon>Bacteria</taxon>
        <taxon>Pseudomonadati</taxon>
        <taxon>Spirochaetota</taxon>
        <taxon>Spirochaetia</taxon>
        <taxon>Spirochaetales</taxon>
        <taxon>Borreliaceae</taxon>
        <taxon>Borrelia</taxon>
    </lineage>
</organism>
<dbReference type="GO" id="GO:0009007">
    <property type="term" value="F:site-specific DNA-methyltransferase (adenine-specific) activity"/>
    <property type="evidence" value="ECO:0007669"/>
    <property type="project" value="UniProtKB-EC"/>
</dbReference>
<dbReference type="EMBL" id="CP004233">
    <property type="protein sequence ID" value="AHH05746.1"/>
    <property type="molecule type" value="Genomic_DNA"/>
</dbReference>
<dbReference type="AlphaFoldDB" id="W5SKX8"/>
<dbReference type="EC" id="2.1.1.72" evidence="2"/>
<dbReference type="HOGENOM" id="CLU_1560003_0_0_12"/>
<accession>W5SKX8</accession>
<sequence>MKHILNIDNNIGLVTTRFFATKSFKHNFVAPSGVVKEQCLSSNSINGGESYYLFPLFLIEDQKSLLESSVKTNFQENFINFINDKYHKQFESQEILEYIFVILNSKIYRNRFSKFLRVDFLIIIFADSVKNFEKLSKLGMSLINAQILKDAIKLDKNIGMSKLIHFERYKS</sequence>
<keyword evidence="2" id="KW-0614">Plasmid</keyword>
<dbReference type="Pfam" id="PF18135">
    <property type="entry name" value="Type_ISP_C"/>
    <property type="match status" value="1"/>
</dbReference>
<evidence type="ECO:0000259" key="1">
    <source>
        <dbReference type="Pfam" id="PF18135"/>
    </source>
</evidence>